<dbReference type="GeneID" id="100177679"/>
<protein>
    <submittedName>
        <fullName evidence="2">Universal stress protein YxiE</fullName>
    </submittedName>
</protein>
<dbReference type="OrthoDB" id="843225at2759"/>
<dbReference type="STRING" id="7719.ENSCINP00000030169"/>
<name>H2XKI7_CIOIN</name>
<reference evidence="2" key="3">
    <citation type="submission" date="2025-09" db="UniProtKB">
        <authorList>
            <consortium name="Ensembl"/>
        </authorList>
    </citation>
    <scope>IDENTIFICATION</scope>
</reference>
<evidence type="ECO:0000313" key="3">
    <source>
        <dbReference type="Proteomes" id="UP000008144"/>
    </source>
</evidence>
<dbReference type="AlphaFoldDB" id="H2XKI7"/>
<dbReference type="HOGENOM" id="CLU_049301_9_2_1"/>
<keyword evidence="3" id="KW-1185">Reference proteome</keyword>
<dbReference type="Ensembl" id="ENSCINT00000034264.1">
    <property type="protein sequence ID" value="ENSCINP00000030169.1"/>
    <property type="gene ID" value="ENSCING00000021885.1"/>
</dbReference>
<gene>
    <name evidence="2" type="primary">LOC100177679</name>
</gene>
<dbReference type="PANTHER" id="PTHR46989:SF3">
    <property type="entry name" value="USPA DOMAIN-CONTAINING PROTEIN"/>
    <property type="match status" value="1"/>
</dbReference>
<evidence type="ECO:0000313" key="2">
    <source>
        <dbReference type="Ensembl" id="ENSCINP00000030169.1"/>
    </source>
</evidence>
<dbReference type="PRINTS" id="PR01438">
    <property type="entry name" value="UNVRSLSTRESS"/>
</dbReference>
<dbReference type="Proteomes" id="UP000008144">
    <property type="component" value="Unassembled WGS sequence"/>
</dbReference>
<evidence type="ECO:0000259" key="1">
    <source>
        <dbReference type="Pfam" id="PF00582"/>
    </source>
</evidence>
<dbReference type="GeneTree" id="ENSGT00390000014691"/>
<dbReference type="PANTHER" id="PTHR46989">
    <property type="entry name" value="USP DOMAIN-CONTAINING PROTEIN"/>
    <property type="match status" value="1"/>
</dbReference>
<reference evidence="3" key="1">
    <citation type="journal article" date="2002" name="Science">
        <title>The draft genome of Ciona intestinalis: insights into chordate and vertebrate origins.</title>
        <authorList>
            <person name="Dehal P."/>
            <person name="Satou Y."/>
            <person name="Campbell R.K."/>
            <person name="Chapman J."/>
            <person name="Degnan B."/>
            <person name="De Tomaso A."/>
            <person name="Davidson B."/>
            <person name="Di Gregorio A."/>
            <person name="Gelpke M."/>
            <person name="Goodstein D.M."/>
            <person name="Harafuji N."/>
            <person name="Hastings K.E."/>
            <person name="Ho I."/>
            <person name="Hotta K."/>
            <person name="Huang W."/>
            <person name="Kawashima T."/>
            <person name="Lemaire P."/>
            <person name="Martinez D."/>
            <person name="Meinertzhagen I.A."/>
            <person name="Necula S."/>
            <person name="Nonaka M."/>
            <person name="Putnam N."/>
            <person name="Rash S."/>
            <person name="Saiga H."/>
            <person name="Satake M."/>
            <person name="Terry A."/>
            <person name="Yamada L."/>
            <person name="Wang H.G."/>
            <person name="Awazu S."/>
            <person name="Azumi K."/>
            <person name="Boore J."/>
            <person name="Branno M."/>
            <person name="Chin-Bow S."/>
            <person name="DeSantis R."/>
            <person name="Doyle S."/>
            <person name="Francino P."/>
            <person name="Keys D.N."/>
            <person name="Haga S."/>
            <person name="Hayashi H."/>
            <person name="Hino K."/>
            <person name="Imai K.S."/>
            <person name="Inaba K."/>
            <person name="Kano S."/>
            <person name="Kobayashi K."/>
            <person name="Kobayashi M."/>
            <person name="Lee B.I."/>
            <person name="Makabe K.W."/>
            <person name="Manohar C."/>
            <person name="Matassi G."/>
            <person name="Medina M."/>
            <person name="Mochizuki Y."/>
            <person name="Mount S."/>
            <person name="Morishita T."/>
            <person name="Miura S."/>
            <person name="Nakayama A."/>
            <person name="Nishizaka S."/>
            <person name="Nomoto H."/>
            <person name="Ohta F."/>
            <person name="Oishi K."/>
            <person name="Rigoutsos I."/>
            <person name="Sano M."/>
            <person name="Sasaki A."/>
            <person name="Sasakura Y."/>
            <person name="Shoguchi E."/>
            <person name="Shin-i T."/>
            <person name="Spagnuolo A."/>
            <person name="Stainier D."/>
            <person name="Suzuki M.M."/>
            <person name="Tassy O."/>
            <person name="Takatori N."/>
            <person name="Tokuoka M."/>
            <person name="Yagi K."/>
            <person name="Yoshizaki F."/>
            <person name="Wada S."/>
            <person name="Zhang C."/>
            <person name="Hyatt P.D."/>
            <person name="Larimer F."/>
            <person name="Detter C."/>
            <person name="Doggett N."/>
            <person name="Glavina T."/>
            <person name="Hawkins T."/>
            <person name="Richardson P."/>
            <person name="Lucas S."/>
            <person name="Kohara Y."/>
            <person name="Levine M."/>
            <person name="Satoh N."/>
            <person name="Rokhsar D.S."/>
        </authorList>
    </citation>
    <scope>NUCLEOTIDE SEQUENCE [LARGE SCALE GENOMIC DNA]</scope>
</reference>
<proteinExistence type="predicted"/>
<accession>A0A1W2WFZ8</accession>
<dbReference type="CDD" id="cd23659">
    <property type="entry name" value="USP_At3g01520-like"/>
    <property type="match status" value="1"/>
</dbReference>
<dbReference type="Gene3D" id="3.40.50.620">
    <property type="entry name" value="HUPs"/>
    <property type="match status" value="1"/>
</dbReference>
<dbReference type="InterPro" id="IPR006016">
    <property type="entry name" value="UspA"/>
</dbReference>
<dbReference type="Pfam" id="PF00582">
    <property type="entry name" value="Usp"/>
    <property type="match status" value="1"/>
</dbReference>
<dbReference type="RefSeq" id="XP_026693967.1">
    <property type="nucleotide sequence ID" value="XM_026838166.1"/>
</dbReference>
<dbReference type="FunCoup" id="H2XKI7">
    <property type="interactions" value="1"/>
</dbReference>
<dbReference type="OMA" id="HHASCPI"/>
<dbReference type="InterPro" id="IPR014729">
    <property type="entry name" value="Rossmann-like_a/b/a_fold"/>
</dbReference>
<reference evidence="2" key="2">
    <citation type="submission" date="2025-08" db="UniProtKB">
        <authorList>
            <consortium name="Ensembl"/>
        </authorList>
    </citation>
    <scope>IDENTIFICATION</scope>
</reference>
<organism evidence="2 3">
    <name type="scientific">Ciona intestinalis</name>
    <name type="common">Transparent sea squirt</name>
    <name type="synonym">Ascidia intestinalis</name>
    <dbReference type="NCBI Taxonomy" id="7719"/>
    <lineage>
        <taxon>Eukaryota</taxon>
        <taxon>Metazoa</taxon>
        <taxon>Chordata</taxon>
        <taxon>Tunicata</taxon>
        <taxon>Ascidiacea</taxon>
        <taxon>Phlebobranchia</taxon>
        <taxon>Cionidae</taxon>
        <taxon>Ciona</taxon>
    </lineage>
</organism>
<dbReference type="InterPro" id="IPR006015">
    <property type="entry name" value="Universal_stress_UspA"/>
</dbReference>
<accession>H2XKI7</accession>
<dbReference type="InParanoid" id="H2XKI7"/>
<dbReference type="SUPFAM" id="SSF52402">
    <property type="entry name" value="Adenine nucleotide alpha hydrolases-like"/>
    <property type="match status" value="1"/>
</dbReference>
<sequence>MRVLIAVDGSDIAEHAFNWYFKNIHKDENEVIIGHVAEQPSIYQPYFGGVVAPFPVNELEEMIRKTKREVHQLMTKFETKLHQMEGKVHHRFVFDVINDATGEALVRLADKEKCDIIITGSRGLGVVRRTILGSVSGYIVHHARVPVLVCHK</sequence>
<feature type="domain" description="UspA" evidence="1">
    <location>
        <begin position="2"/>
        <end position="151"/>
    </location>
</feature>
<dbReference type="KEGG" id="cin:100177679"/>